<dbReference type="GeneID" id="108671222"/>
<feature type="compositionally biased region" description="Low complexity" evidence="1">
    <location>
        <begin position="1486"/>
        <end position="1496"/>
    </location>
</feature>
<evidence type="ECO:0000313" key="4">
    <source>
        <dbReference type="RefSeq" id="XP_018014208.1"/>
    </source>
</evidence>
<feature type="region of interest" description="Disordered" evidence="1">
    <location>
        <begin position="1114"/>
        <end position="1509"/>
    </location>
</feature>
<accession>A0A8B7NKM3</accession>
<feature type="compositionally biased region" description="Basic and acidic residues" evidence="1">
    <location>
        <begin position="1461"/>
        <end position="1471"/>
    </location>
</feature>
<feature type="compositionally biased region" description="Basic and acidic residues" evidence="1">
    <location>
        <begin position="568"/>
        <end position="582"/>
    </location>
</feature>
<keyword evidence="3" id="KW-1185">Reference proteome</keyword>
<name>A0A8B7NKM3_HYAAZ</name>
<dbReference type="KEGG" id="hazt:108671222"/>
<feature type="compositionally biased region" description="Polar residues" evidence="1">
    <location>
        <begin position="1126"/>
        <end position="1138"/>
    </location>
</feature>
<dbReference type="GO" id="GO:0048188">
    <property type="term" value="C:Set1C/COMPASS complex"/>
    <property type="evidence" value="ECO:0007669"/>
    <property type="project" value="TreeGrafter"/>
</dbReference>
<feature type="compositionally biased region" description="Low complexity" evidence="1">
    <location>
        <begin position="796"/>
        <end position="808"/>
    </location>
</feature>
<feature type="compositionally biased region" description="Polar residues" evidence="1">
    <location>
        <begin position="816"/>
        <end position="826"/>
    </location>
</feature>
<feature type="region of interest" description="Disordered" evidence="1">
    <location>
        <begin position="855"/>
        <end position="974"/>
    </location>
</feature>
<feature type="compositionally biased region" description="Basic and acidic residues" evidence="1">
    <location>
        <begin position="1205"/>
        <end position="1214"/>
    </location>
</feature>
<organism evidence="3 4">
    <name type="scientific">Hyalella azteca</name>
    <name type="common">Amphipod</name>
    <dbReference type="NCBI Taxonomy" id="294128"/>
    <lineage>
        <taxon>Eukaryota</taxon>
        <taxon>Metazoa</taxon>
        <taxon>Ecdysozoa</taxon>
        <taxon>Arthropoda</taxon>
        <taxon>Crustacea</taxon>
        <taxon>Multicrustacea</taxon>
        <taxon>Malacostraca</taxon>
        <taxon>Eumalacostraca</taxon>
        <taxon>Peracarida</taxon>
        <taxon>Amphipoda</taxon>
        <taxon>Senticaudata</taxon>
        <taxon>Talitrida</taxon>
        <taxon>Talitroidea</taxon>
        <taxon>Hyalellidae</taxon>
        <taxon>Hyalella</taxon>
    </lineage>
</organism>
<dbReference type="OMA" id="ADHKERE"/>
<dbReference type="GO" id="GO:0031297">
    <property type="term" value="P:replication fork processing"/>
    <property type="evidence" value="ECO:0007669"/>
    <property type="project" value="TreeGrafter"/>
</dbReference>
<dbReference type="InterPro" id="IPR055264">
    <property type="entry name" value="BOD1/SHG1_dom"/>
</dbReference>
<reference evidence="4" key="1">
    <citation type="submission" date="2025-08" db="UniProtKB">
        <authorList>
            <consortium name="RefSeq"/>
        </authorList>
    </citation>
    <scope>IDENTIFICATION</scope>
    <source>
        <tissue evidence="4">Whole organism</tissue>
    </source>
</reference>
<feature type="compositionally biased region" description="Low complexity" evidence="1">
    <location>
        <begin position="1862"/>
        <end position="1872"/>
    </location>
</feature>
<sequence>MDTSLSQLTPGDPELVNAIVQQLKSGGKFDQFRKECLADVDTKPAYQNLQLRVESQVKKYLSQTEWKADLNKNQLRDGVRKHVQESGMLDTGIDTIINQVVSPKIQSFILPCVQESVYAFLNIDPSKFTEDVPLDTRVGDETPKDSHHCNLTSSMGSGPLPPPGHANQMYSYAYPPQHPPPHYPPQHFAPPSSHYPHHPQHPPVMMPPVPMEIPTMGLPIPMEGPPLGPPPSIAPPLPLDAPPVMPPVPPMDIPPMPPAMPMDGNLMGSSVPGPHFGHHPIPPSMSHLPPPVIGHTSTFSESVCAMDSPADDSVSSDYIRERRDFRATDLLDPRPRPPSHADDTHSNDRSDYKNKLDAKKTLEIEDKESRREHRHRQALRESPESLDKFDSRCAARQLERRRPRDLIDSDDEYRVAKYDDVHKGSPEREEHRKSRREGDKYDRHRRTYDEFRRGSDDETRRRPRGGQHEPRAGGSKQYEDRRYDSPDASMDYDTDSPHVPEKNRRRPTFENYPEAHSSQEHRPRHPPSLHDELPRPPRSPLMPIETDVISSEEDDILGAKSSSVSPDAAKEVSHVEGEDARDGYSSPASAGSETVESKVKLLSLHDTSGPLFDAQSLDSISSNSSGLSFSASKSSKDGSSSLNTSQTSLNGGESSAAPKTSAAMMEVQPGAAGPSGDNLLLGASPVSADDDSCASPITPTCEASGNSLAGVRSSSLSPTSIRPPSSIPAVPKIIERPSSASPELARRPSPPSLGAGTLSTPPAVETRRSPAADADPHSQPSVTGIEYPSNGTSPISGSQSCSAQCSADGDLRAVPTPTSNSTVSDHSASVITTAISEANDVLPLRSAVDPLSCIGYSVTDDKSKPVGENRSSSCATATTEVTANKENSADTERVSEASQAVTDDHYAHRPLPTSRKDDDDDEKGGNGGNVGQSTQPNSTLASHSGSTLSVSQLTSQPTQASQRPGTSQQQAMIQYNRSTYQNVVNASWPPNKTASVDDKVRELSEVEIIARTEAVYSGYSSTMKVPGMDSSAASGKPSNALQLIPVQKPAHANVVARPHDIPVFKKPKSSLNVKKEKEKSSSAFKKPSSNPQEMKVGHVPTAFENALLGLPVTLENPRKTDLDSKLGSSDNRGSSYSKNHNREKDSHRNDREKSRESKGRSDESRSSSKSIDEKTPSRDRNYHKNDKRDKEGKSEKSSSHHRHGTDKSSSEKHRSSSHSSDKRKHSHDKYDRHRSPADRKSWSYDNKRHSDSHRSSKYDKPREHKPEEEPKTTKYRESETSSSVPLKRKEPGNVSSSSTNSLKKMKGLMEGNMDPSETSDLKKSKSSVNKDVPKTNGFSSNKKLRDCSSEDEDRHLPVKKRFARTTLSSLSSEDETKPAKVDVKKVDSPRVEVECLDKHGNDFQSTEKLHRGERLVNRSAKENGQEDASKRFARKSSKDDSRLPVKKRIMRRASRNSSESDSEHEVSRDSSSKSTKPHYQSLRNRSSSVSSSSSSSSDDEIPLKTVKTMSAKKIVEGVGICDRNKNSIISSTNVPSKLGDEDSDSSDAFYDELMIEASSKNASSKRRSVGSLLSARRINGKTFKSSAKKSRPSPARNISVTQEGVIITGDRGKKILLSYDEDSPSMSKSLDFFGSGESEVDDFQGFGEDSHGADCKSSPFVVLEEMYNFSGFTDDSVPDNAAKLREYIAKTGKSKRNYTAEDLTMTVTGDMFGPELPMKVFLDAMVSLGANVTGFHSFLVNSPRRKIVHEPSGGNTSSSDEEVRKTDVPAFVDSENCDGVLSSDGGDSNDDNVTCRGSANLDELPSCVKKNSAALPPPSKQVQDTALQNDSVLLTPPDDEQYERSFTPPKGPGGVYVPLSPSTSDASTDASAVVHESSARD</sequence>
<dbReference type="OrthoDB" id="7605699at2759"/>
<feature type="compositionally biased region" description="Polar residues" evidence="1">
    <location>
        <begin position="1820"/>
        <end position="1832"/>
    </location>
</feature>
<feature type="compositionally biased region" description="Basic and acidic residues" evidence="1">
    <location>
        <begin position="1140"/>
        <end position="1198"/>
    </location>
</feature>
<feature type="compositionally biased region" description="Basic and acidic residues" evidence="1">
    <location>
        <begin position="765"/>
        <end position="776"/>
    </location>
</feature>
<dbReference type="Proteomes" id="UP000694843">
    <property type="component" value="Unplaced"/>
</dbReference>
<gene>
    <name evidence="4" type="primary">LOC108671222</name>
</gene>
<feature type="compositionally biased region" description="Basic and acidic residues" evidence="1">
    <location>
        <begin position="378"/>
        <end position="485"/>
    </location>
</feature>
<feature type="region of interest" description="Disordered" evidence="1">
    <location>
        <begin position="1065"/>
        <end position="1095"/>
    </location>
</feature>
<feature type="compositionally biased region" description="Polar residues" evidence="1">
    <location>
        <begin position="695"/>
        <end position="707"/>
    </location>
</feature>
<feature type="compositionally biased region" description="Basic and acidic residues" evidence="1">
    <location>
        <begin position="1343"/>
        <end position="1356"/>
    </location>
</feature>
<feature type="compositionally biased region" description="Polar residues" evidence="1">
    <location>
        <begin position="932"/>
        <end position="974"/>
    </location>
</feature>
<dbReference type="RefSeq" id="XP_018014208.1">
    <property type="nucleotide sequence ID" value="XM_018158719.2"/>
</dbReference>
<feature type="region of interest" description="Disordered" evidence="1">
    <location>
        <begin position="1749"/>
        <end position="1797"/>
    </location>
</feature>
<feature type="region of interest" description="Disordered" evidence="1">
    <location>
        <begin position="325"/>
        <end position="826"/>
    </location>
</feature>
<evidence type="ECO:0000259" key="2">
    <source>
        <dbReference type="Pfam" id="PF05205"/>
    </source>
</evidence>
<feature type="compositionally biased region" description="Basic residues" evidence="1">
    <location>
        <begin position="1444"/>
        <end position="1454"/>
    </location>
</feature>
<proteinExistence type="predicted"/>
<feature type="compositionally biased region" description="Basic and acidic residues" evidence="1">
    <location>
        <begin position="1374"/>
        <end position="1443"/>
    </location>
</feature>
<evidence type="ECO:0000256" key="1">
    <source>
        <dbReference type="SAM" id="MobiDB-lite"/>
    </source>
</evidence>
<feature type="compositionally biased region" description="Basic and acidic residues" evidence="1">
    <location>
        <begin position="1228"/>
        <end position="1279"/>
    </location>
</feature>
<feature type="domain" description="BOD1/SHG1" evidence="2">
    <location>
        <begin position="19"/>
        <end position="109"/>
    </location>
</feature>
<feature type="compositionally biased region" description="Polar residues" evidence="1">
    <location>
        <begin position="869"/>
        <end position="886"/>
    </location>
</feature>
<evidence type="ECO:0000313" key="3">
    <source>
        <dbReference type="Proteomes" id="UP000694843"/>
    </source>
</evidence>
<feature type="compositionally biased region" description="Polar residues" evidence="1">
    <location>
        <begin position="1293"/>
        <end position="1302"/>
    </location>
</feature>
<feature type="compositionally biased region" description="Polar residues" evidence="1">
    <location>
        <begin position="1472"/>
        <end position="1485"/>
    </location>
</feature>
<dbReference type="PANTHER" id="PTHR31532">
    <property type="entry name" value="BIORIENTATION OF CHROMOSOMES IN CELL DIVISION 1 FAMILY MEMBER"/>
    <property type="match status" value="1"/>
</dbReference>
<dbReference type="Pfam" id="PF05205">
    <property type="entry name" value="COMPASS-Shg1"/>
    <property type="match status" value="1"/>
</dbReference>
<feature type="region of interest" description="Disordered" evidence="1">
    <location>
        <begin position="1809"/>
        <end position="1881"/>
    </location>
</feature>
<feature type="compositionally biased region" description="Basic and acidic residues" evidence="1">
    <location>
        <begin position="325"/>
        <end position="371"/>
    </location>
</feature>
<feature type="compositionally biased region" description="Low complexity" evidence="1">
    <location>
        <begin position="712"/>
        <end position="728"/>
    </location>
</feature>
<feature type="compositionally biased region" description="Low complexity" evidence="1">
    <location>
        <begin position="616"/>
        <end position="651"/>
    </location>
</feature>
<protein>
    <submittedName>
        <fullName evidence="4">Uncharacterized protein LOC108671222</fullName>
    </submittedName>
</protein>
<dbReference type="PANTHER" id="PTHR31532:SF10">
    <property type="entry name" value="BIORIENTATION OF CHROMOSOMES IN CELL DIVISION PROTEIN 1-LIKE 1"/>
    <property type="match status" value="1"/>
</dbReference>